<dbReference type="PANTHER" id="PTHR18952:SF265">
    <property type="entry name" value="CARBONIC ANHYDRASE"/>
    <property type="match status" value="1"/>
</dbReference>
<dbReference type="Gene3D" id="3.10.200.10">
    <property type="entry name" value="Alpha carbonic anhydrase"/>
    <property type="match status" value="1"/>
</dbReference>
<dbReference type="AlphaFoldDB" id="A0A9P3PPZ0"/>
<evidence type="ECO:0000256" key="1">
    <source>
        <dbReference type="ARBA" id="ARBA00001947"/>
    </source>
</evidence>
<dbReference type="GO" id="GO:0004089">
    <property type="term" value="F:carbonate dehydratase activity"/>
    <property type="evidence" value="ECO:0007669"/>
    <property type="project" value="UniProtKB-UniRule"/>
</dbReference>
<comment type="caution">
    <text evidence="11">The sequence shown here is derived from an EMBL/GenBank/DDBJ whole genome shotgun (WGS) entry which is preliminary data.</text>
</comment>
<dbReference type="PANTHER" id="PTHR18952">
    <property type="entry name" value="CARBONIC ANHYDRASE"/>
    <property type="match status" value="1"/>
</dbReference>
<dbReference type="InterPro" id="IPR041891">
    <property type="entry name" value="Alpha_CA_prokaryot-like"/>
</dbReference>
<keyword evidence="12" id="KW-1185">Reference proteome</keyword>
<feature type="chain" id="PRO_5040541300" description="Carbonic anhydrase" evidence="9">
    <location>
        <begin position="18"/>
        <end position="262"/>
    </location>
</feature>
<dbReference type="CDD" id="cd03124">
    <property type="entry name" value="alpha_CA_prokaryotic_like"/>
    <property type="match status" value="1"/>
</dbReference>
<comment type="similarity">
    <text evidence="3 9">Belongs to the alpha-carbonic anhydrase family.</text>
</comment>
<accession>A0A9P3PPZ0</accession>
<evidence type="ECO:0000256" key="7">
    <source>
        <dbReference type="ARBA" id="ARBA00023239"/>
    </source>
</evidence>
<dbReference type="SMART" id="SM01057">
    <property type="entry name" value="Carb_anhydrase"/>
    <property type="match status" value="1"/>
</dbReference>
<dbReference type="GO" id="GO:0008270">
    <property type="term" value="F:zinc ion binding"/>
    <property type="evidence" value="ECO:0007669"/>
    <property type="project" value="UniProtKB-UniRule"/>
</dbReference>
<dbReference type="OrthoDB" id="429145at2759"/>
<keyword evidence="6 9" id="KW-0862">Zinc</keyword>
<dbReference type="PROSITE" id="PS00162">
    <property type="entry name" value="ALPHA_CA_1"/>
    <property type="match status" value="1"/>
</dbReference>
<evidence type="ECO:0000256" key="8">
    <source>
        <dbReference type="ARBA" id="ARBA00048348"/>
    </source>
</evidence>
<sequence length="262" mass="28627">MYFFTALLFESLAASQAAQVPLQPQSHFASDPLSAGGFTYTGVTGPLGWAGLSPDNKLCATGSYQSPVNLDASIWVPKTNPWVSIPDGYGSFENTGHTVEVAAVGTTVFDGRTYQLKQLHFHAPSEHRINEEFYPLEVHFVHEAADGVKLVLGATFEISTNGATTDLVQVLGSHVYQIAAPGSKVYVPYIRVQQVVNFFRTTRLYQYWGSLTTPPCSEGVVWLVAQNPLPIDVSSYLAFKKVINVEPVWREVTPLPAGDVSF</sequence>
<evidence type="ECO:0000256" key="6">
    <source>
        <dbReference type="ARBA" id="ARBA00022833"/>
    </source>
</evidence>
<dbReference type="PROSITE" id="PS51144">
    <property type="entry name" value="ALPHA_CA_2"/>
    <property type="match status" value="1"/>
</dbReference>
<evidence type="ECO:0000256" key="2">
    <source>
        <dbReference type="ARBA" id="ARBA00002904"/>
    </source>
</evidence>
<reference evidence="11" key="1">
    <citation type="submission" date="2022-07" db="EMBL/GenBank/DDBJ databases">
        <title>The genome of Lyophyllum shimeji provides insight into the initial evolution of ectomycorrhizal fungal genome.</title>
        <authorList>
            <person name="Kobayashi Y."/>
            <person name="Shibata T."/>
            <person name="Hirakawa H."/>
            <person name="Shigenobu S."/>
            <person name="Nishiyama T."/>
            <person name="Yamada A."/>
            <person name="Hasebe M."/>
            <person name="Kawaguchi M."/>
        </authorList>
    </citation>
    <scope>NUCLEOTIDE SEQUENCE</scope>
    <source>
        <strain evidence="11">AT787</strain>
    </source>
</reference>
<dbReference type="InterPro" id="IPR001148">
    <property type="entry name" value="CA_dom"/>
</dbReference>
<feature type="signal peptide" evidence="9">
    <location>
        <begin position="1"/>
        <end position="17"/>
    </location>
</feature>
<comment type="cofactor">
    <cofactor evidence="1 9">
        <name>Zn(2+)</name>
        <dbReference type="ChEBI" id="CHEBI:29105"/>
    </cofactor>
</comment>
<name>A0A9P3PPZ0_LYOSH</name>
<dbReference type="SUPFAM" id="SSF51069">
    <property type="entry name" value="Carbonic anhydrase"/>
    <property type="match status" value="1"/>
</dbReference>
<dbReference type="InterPro" id="IPR023561">
    <property type="entry name" value="Carbonic_anhydrase_a-class"/>
</dbReference>
<proteinExistence type="inferred from homology"/>
<dbReference type="Pfam" id="PF00194">
    <property type="entry name" value="Carb_anhydrase"/>
    <property type="match status" value="1"/>
</dbReference>
<organism evidence="11 12">
    <name type="scientific">Lyophyllum shimeji</name>
    <name type="common">Hon-shimeji</name>
    <name type="synonym">Tricholoma shimeji</name>
    <dbReference type="NCBI Taxonomy" id="47721"/>
    <lineage>
        <taxon>Eukaryota</taxon>
        <taxon>Fungi</taxon>
        <taxon>Dikarya</taxon>
        <taxon>Basidiomycota</taxon>
        <taxon>Agaricomycotina</taxon>
        <taxon>Agaricomycetes</taxon>
        <taxon>Agaricomycetidae</taxon>
        <taxon>Agaricales</taxon>
        <taxon>Tricholomatineae</taxon>
        <taxon>Lyophyllaceae</taxon>
        <taxon>Lyophyllum</taxon>
    </lineage>
</organism>
<evidence type="ECO:0000256" key="4">
    <source>
        <dbReference type="ARBA" id="ARBA00012925"/>
    </source>
</evidence>
<evidence type="ECO:0000259" key="10">
    <source>
        <dbReference type="PROSITE" id="PS51144"/>
    </source>
</evidence>
<feature type="domain" description="Alpha-carbonic anhydrase" evidence="10">
    <location>
        <begin position="36"/>
        <end position="262"/>
    </location>
</feature>
<evidence type="ECO:0000313" key="11">
    <source>
        <dbReference type="EMBL" id="GLB39256.1"/>
    </source>
</evidence>
<keyword evidence="9" id="KW-0732">Signal</keyword>
<keyword evidence="5 9" id="KW-0479">Metal-binding</keyword>
<dbReference type="EC" id="4.2.1.1" evidence="4 9"/>
<dbReference type="InterPro" id="IPR036398">
    <property type="entry name" value="CA_dom_sf"/>
</dbReference>
<dbReference type="InterPro" id="IPR018338">
    <property type="entry name" value="Carbonic_anhydrase_a-class_CS"/>
</dbReference>
<comment type="function">
    <text evidence="2 9">Reversible hydration of carbon dioxide.</text>
</comment>
<evidence type="ECO:0000313" key="12">
    <source>
        <dbReference type="Proteomes" id="UP001063166"/>
    </source>
</evidence>
<dbReference type="EMBL" id="BRPK01000006">
    <property type="protein sequence ID" value="GLB39256.1"/>
    <property type="molecule type" value="Genomic_DNA"/>
</dbReference>
<evidence type="ECO:0000256" key="3">
    <source>
        <dbReference type="ARBA" id="ARBA00010718"/>
    </source>
</evidence>
<keyword evidence="7 9" id="KW-0456">Lyase</keyword>
<protein>
    <recommendedName>
        <fullName evidence="4 9">Carbonic anhydrase</fullName>
        <ecNumber evidence="4 9">4.2.1.1</ecNumber>
    </recommendedName>
</protein>
<evidence type="ECO:0000256" key="5">
    <source>
        <dbReference type="ARBA" id="ARBA00022723"/>
    </source>
</evidence>
<evidence type="ECO:0000256" key="9">
    <source>
        <dbReference type="RuleBase" id="RU367011"/>
    </source>
</evidence>
<comment type="catalytic activity">
    <reaction evidence="8 9">
        <text>hydrogencarbonate + H(+) = CO2 + H2O</text>
        <dbReference type="Rhea" id="RHEA:10748"/>
        <dbReference type="ChEBI" id="CHEBI:15377"/>
        <dbReference type="ChEBI" id="CHEBI:15378"/>
        <dbReference type="ChEBI" id="CHEBI:16526"/>
        <dbReference type="ChEBI" id="CHEBI:17544"/>
        <dbReference type="EC" id="4.2.1.1"/>
    </reaction>
</comment>
<gene>
    <name evidence="11" type="ORF">LshimejAT787_0604180</name>
</gene>
<dbReference type="Proteomes" id="UP001063166">
    <property type="component" value="Unassembled WGS sequence"/>
</dbReference>